<evidence type="ECO:0000256" key="15">
    <source>
        <dbReference type="ARBA" id="ARBA00023211"/>
    </source>
</evidence>
<comment type="pathway">
    <text evidence="3 21">Glycan metabolism; plant cellulose biosynthesis.</text>
</comment>
<feature type="active site" evidence="18">
    <location>
        <position position="488"/>
    </location>
</feature>
<keyword evidence="10 21" id="KW-0863">Zinc-finger</keyword>
<feature type="active site" evidence="18">
    <location>
        <position position="866"/>
    </location>
</feature>
<dbReference type="Pfam" id="PF03552">
    <property type="entry name" value="Cellulose_synt"/>
    <property type="match status" value="1"/>
</dbReference>
<keyword evidence="9 21" id="KW-0479">Metal-binding</keyword>
<dbReference type="Gramene" id="GBG80750">
    <property type="protein sequence ID" value="GBG80750"/>
    <property type="gene ID" value="CBR_g31305"/>
</dbReference>
<feature type="region of interest" description="Disordered" evidence="22">
    <location>
        <begin position="1"/>
        <end position="94"/>
    </location>
</feature>
<sequence>MFSRGRSSKKAPKPSPPAAPPPSPPSVPAVDPPVPAALSDPVVEPVPSAPLAAGGPTSEPQDLGMEGPSSAEVLSPWPSQDHHGPHSSPSFGMSMDSHFGHSRTPSMENMIVLGSYSKNSLEVSESVGADDRRYGGRKVQEKCNVCREWVGRDEKGDAFVPCECAFPICRGCYEYIREYEEGLCPQCREPYKRMKGSPTVSSDPPEAQDVGGDDGIFQPLGKADKRTTVPKKKTPVLTTARSMKVMIEGPPEGDPGDAKSMMDGVRERNMSVVPVPPKTGHGLDPVTSALLSIQILDPTKNMDDYGYGSISWADGNVVKSVARAAGGGGGQGAEGGVKYGGKNISVDDTRRPLARVIPISGNSINPYRLTILVRFVVLCLFLKWRVQNPNNGAFVLWLLSVVCEIWFGISWILDQAPKWAPITRETYLDRLSLRYERPGEPNKLLPVDIFITTADAEKEPPLVTANVVLSVLAMDYPVDKIACYVSDDGSSMLTFEALTETASFARAWVPFCKKHEIEPRAPEMYFQLKLDYTKGKTNTDFIKERRHMKRAYDEFKVRINALVAKSKEPPEDGWKMQDNSPWPGNDKRDHVGMIQVFLQPDGDTKDINGDPLPRLVYVSREKRPGVNHNKKAGAMNALIRTSALITNGPFILNLDCDHYINNAKAIREAMCFLMDPKKGSQVCYVQFPQRFDGVDKNDRYANHNTIFFDVNMKGLDGVQGPMYVGTGCVFRRQALYGFCPPLRGNTLDDEEDAVSRGCCASLCCCCFCCGPRSRKAALEHKRLVTAVIAGQQEEEGNHLVPTQWHTKRFGMCRNFVATVGDAEGSVPDVGAYQVLSDVILVISCGYEENTEWGKTVGWMYGSVTEDIVTGLIMHVNGWHSVYCMPKRSAFKGSAPINLTDRLGQVLRWATGSVEIFFSKHNPLFHNYFKSLKVMQRLAYINTVVYPFTSLALLLYCFLPAFCLFTNQFIINEITEIAVLYFLLLFISIFLTSILEIRWSGVTLEEWWRNEQFWVIGGTSAHLAAVTQGLLKVIFRVDISFTLTQKGNDNDDDPYAELYAFRWTWLMVPPTTIIMVNIISCFAGVSREMYKDRVEQNWGRLMGMVFFSFWVLSHLYPFAKGLMGKTNKTPTIVIVWSILLAIVLSLLWVHVLSPRF</sequence>
<evidence type="ECO:0000313" key="24">
    <source>
        <dbReference type="EMBL" id="GBG80750.1"/>
    </source>
</evidence>
<dbReference type="STRING" id="69332.A0A388LEL0"/>
<evidence type="ECO:0000256" key="16">
    <source>
        <dbReference type="ARBA" id="ARBA00023316"/>
    </source>
</evidence>
<comment type="subcellular location">
    <subcellularLocation>
        <location evidence="2 21">Cell membrane</location>
        <topology evidence="2 21">Multi-pass membrane protein</topology>
    </subcellularLocation>
</comment>
<dbReference type="EMBL" id="BFEA01000355">
    <property type="protein sequence ID" value="GBG80750.1"/>
    <property type="molecule type" value="Genomic_DNA"/>
</dbReference>
<feature type="domain" description="Cellulose synthase RING-type zinc finger" evidence="23">
    <location>
        <begin position="141"/>
        <end position="206"/>
    </location>
</feature>
<keyword evidence="6 21" id="KW-0328">Glycosyltransferase</keyword>
<evidence type="ECO:0000256" key="18">
    <source>
        <dbReference type="PIRSR" id="PIRSR605150-1"/>
    </source>
</evidence>
<keyword evidence="8 21" id="KW-0812">Transmembrane</keyword>
<evidence type="ECO:0000313" key="25">
    <source>
        <dbReference type="Proteomes" id="UP000265515"/>
    </source>
</evidence>
<evidence type="ECO:0000256" key="14">
    <source>
        <dbReference type="ARBA" id="ARBA00023136"/>
    </source>
</evidence>
<evidence type="ECO:0000256" key="3">
    <source>
        <dbReference type="ARBA" id="ARBA00004768"/>
    </source>
</evidence>
<dbReference type="GO" id="GO:0030244">
    <property type="term" value="P:cellulose biosynthetic process"/>
    <property type="evidence" value="ECO:0007669"/>
    <property type="project" value="UniProtKB-KW"/>
</dbReference>
<feature type="binding site" evidence="19">
    <location>
        <position position="630"/>
    </location>
    <ligand>
        <name>UDP-alpha-D-glucose</name>
        <dbReference type="ChEBI" id="CHEBI:58885"/>
    </ligand>
</feature>
<feature type="binding site" evidence="19">
    <location>
        <position position="459"/>
    </location>
    <ligand>
        <name>UDP-alpha-D-glucose</name>
        <dbReference type="ChEBI" id="CHEBI:58885"/>
    </ligand>
</feature>
<feature type="compositionally biased region" description="Pro residues" evidence="22">
    <location>
        <begin position="13"/>
        <end position="35"/>
    </location>
</feature>
<dbReference type="SUPFAM" id="SSF53448">
    <property type="entry name" value="Nucleotide-diphospho-sugar transferases"/>
    <property type="match status" value="1"/>
</dbReference>
<evidence type="ECO:0000256" key="4">
    <source>
        <dbReference type="ARBA" id="ARBA00007548"/>
    </source>
</evidence>
<dbReference type="EC" id="2.4.1.12" evidence="21"/>
<dbReference type="InterPro" id="IPR027934">
    <property type="entry name" value="CES_Znf_RING"/>
</dbReference>
<dbReference type="Gene3D" id="3.90.550.10">
    <property type="entry name" value="Spore Coat Polysaccharide Biosynthesis Protein SpsA, Chain A"/>
    <property type="match status" value="1"/>
</dbReference>
<dbReference type="InterPro" id="IPR029044">
    <property type="entry name" value="Nucleotide-diphossugar_trans"/>
</dbReference>
<dbReference type="GO" id="GO:0071555">
    <property type="term" value="P:cell wall organization"/>
    <property type="evidence" value="ECO:0007669"/>
    <property type="project" value="UniProtKB-KW"/>
</dbReference>
<keyword evidence="13 21" id="KW-1133">Transmembrane helix</keyword>
<dbReference type="Pfam" id="PF14569">
    <property type="entry name" value="zf-UDP"/>
    <property type="match status" value="1"/>
</dbReference>
<evidence type="ECO:0000256" key="2">
    <source>
        <dbReference type="ARBA" id="ARBA00004651"/>
    </source>
</evidence>
<evidence type="ECO:0000256" key="20">
    <source>
        <dbReference type="PIRSR" id="PIRSR605150-3"/>
    </source>
</evidence>
<feature type="transmembrane region" description="Helical" evidence="21">
    <location>
        <begin position="976"/>
        <end position="998"/>
    </location>
</feature>
<evidence type="ECO:0000256" key="17">
    <source>
        <dbReference type="ARBA" id="ARBA00048682"/>
    </source>
</evidence>
<keyword evidence="5 21" id="KW-1003">Cell membrane</keyword>
<evidence type="ECO:0000259" key="23">
    <source>
        <dbReference type="Pfam" id="PF14569"/>
    </source>
</evidence>
<proteinExistence type="inferred from homology"/>
<feature type="binding site" evidence="19">
    <location>
        <position position="488"/>
    </location>
    <ligand>
        <name>UDP-alpha-D-glucose</name>
        <dbReference type="ChEBI" id="CHEBI:58885"/>
    </ligand>
</feature>
<feature type="transmembrane region" description="Helical" evidence="21">
    <location>
        <begin position="943"/>
        <end position="964"/>
    </location>
</feature>
<gene>
    <name evidence="24" type="ORF">CBR_g31305</name>
</gene>
<evidence type="ECO:0000256" key="1">
    <source>
        <dbReference type="ARBA" id="ARBA00001936"/>
    </source>
</evidence>
<evidence type="ECO:0000256" key="6">
    <source>
        <dbReference type="ARBA" id="ARBA00022676"/>
    </source>
</evidence>
<evidence type="ECO:0000256" key="10">
    <source>
        <dbReference type="ARBA" id="ARBA00022771"/>
    </source>
</evidence>
<dbReference type="InterPro" id="IPR013083">
    <property type="entry name" value="Znf_RING/FYVE/PHD"/>
</dbReference>
<keyword evidence="14 21" id="KW-0472">Membrane</keyword>
<organism evidence="24 25">
    <name type="scientific">Chara braunii</name>
    <name type="common">Braun's stonewort</name>
    <dbReference type="NCBI Taxonomy" id="69332"/>
    <lineage>
        <taxon>Eukaryota</taxon>
        <taxon>Viridiplantae</taxon>
        <taxon>Streptophyta</taxon>
        <taxon>Charophyceae</taxon>
        <taxon>Charales</taxon>
        <taxon>Characeae</taxon>
        <taxon>Chara</taxon>
    </lineage>
</organism>
<keyword evidence="7 21" id="KW-0808">Transferase</keyword>
<dbReference type="InterPro" id="IPR005150">
    <property type="entry name" value="Cellulose_synth"/>
</dbReference>
<dbReference type="Proteomes" id="UP000265515">
    <property type="component" value="Unassembled WGS sequence"/>
</dbReference>
<name>A0A388LEL0_CHABU</name>
<comment type="caution">
    <text evidence="21">Lacks conserved residue(s) required for the propagation of feature annotation.</text>
</comment>
<keyword evidence="12 21" id="KW-0135">Cellulose biosynthesis</keyword>
<feature type="binding site" evidence="19">
    <location>
        <position position="458"/>
    </location>
    <ligand>
        <name>UDP-alpha-D-glucose</name>
        <dbReference type="ChEBI" id="CHEBI:58885"/>
    </ligand>
</feature>
<dbReference type="GO" id="GO:0005886">
    <property type="term" value="C:plasma membrane"/>
    <property type="evidence" value="ECO:0007669"/>
    <property type="project" value="UniProtKB-SubCell"/>
</dbReference>
<comment type="cofactor">
    <cofactor evidence="1">
        <name>Mn(2+)</name>
        <dbReference type="ChEBI" id="CHEBI:29035"/>
    </cofactor>
</comment>
<evidence type="ECO:0000256" key="22">
    <source>
        <dbReference type="SAM" id="MobiDB-lite"/>
    </source>
</evidence>
<feature type="region of interest" description="Disordered" evidence="22">
    <location>
        <begin position="195"/>
        <end position="221"/>
    </location>
</feature>
<comment type="cofactor">
    <cofactor evidence="21">
        <name>Zn(2+)</name>
        <dbReference type="ChEBI" id="CHEBI:29105"/>
    </cofactor>
    <text evidence="21">Binds 2 Zn(2+) ions per subunit.</text>
</comment>
<feature type="compositionally biased region" description="Basic residues" evidence="22">
    <location>
        <begin position="1"/>
        <end position="12"/>
    </location>
</feature>
<feature type="transmembrane region" description="Helical" evidence="21">
    <location>
        <begin position="1062"/>
        <end position="1085"/>
    </location>
</feature>
<protein>
    <recommendedName>
        <fullName evidence="21">Cellulose synthase</fullName>
        <ecNumber evidence="21">2.4.1.12</ecNumber>
    </recommendedName>
</protein>
<evidence type="ECO:0000256" key="19">
    <source>
        <dbReference type="PIRSR" id="PIRSR605150-2"/>
    </source>
</evidence>
<keyword evidence="15" id="KW-0464">Manganese</keyword>
<feature type="transmembrane region" description="Helical" evidence="21">
    <location>
        <begin position="1130"/>
        <end position="1151"/>
    </location>
</feature>
<keyword evidence="25" id="KW-1185">Reference proteome</keyword>
<evidence type="ECO:0000256" key="12">
    <source>
        <dbReference type="ARBA" id="ARBA00022916"/>
    </source>
</evidence>
<evidence type="ECO:0000256" key="9">
    <source>
        <dbReference type="ARBA" id="ARBA00022723"/>
    </source>
</evidence>
<dbReference type="UniPathway" id="UPA00695"/>
<keyword evidence="11 21" id="KW-0862">Zinc</keyword>
<comment type="caution">
    <text evidence="24">The sequence shown here is derived from an EMBL/GenBank/DDBJ whole genome shotgun (WGS) entry which is preliminary data.</text>
</comment>
<comment type="similarity">
    <text evidence="4 21">Belongs to the glycosyltransferase 2 family. Plant cellulose synthase subfamily.</text>
</comment>
<dbReference type="Gene3D" id="3.30.40.10">
    <property type="entry name" value="Zinc/RING finger domain, C3HC4 (zinc finger)"/>
    <property type="match status" value="1"/>
</dbReference>
<dbReference type="OrthoDB" id="2161379at2759"/>
<dbReference type="SUPFAM" id="SSF57850">
    <property type="entry name" value="RING/U-box"/>
    <property type="match status" value="1"/>
</dbReference>
<evidence type="ECO:0000256" key="13">
    <source>
        <dbReference type="ARBA" id="ARBA00022989"/>
    </source>
</evidence>
<feature type="binding site" evidence="20">
    <location>
        <position position="655"/>
    </location>
    <ligand>
        <name>Mn(2+)</name>
        <dbReference type="ChEBI" id="CHEBI:29035"/>
    </ligand>
</feature>
<feature type="binding site" evidence="20">
    <location>
        <position position="631"/>
    </location>
    <ligand>
        <name>Mn(2+)</name>
        <dbReference type="ChEBI" id="CHEBI:29035"/>
    </ligand>
</feature>
<feature type="transmembrane region" description="Helical" evidence="21">
    <location>
        <begin position="1097"/>
        <end position="1118"/>
    </location>
</feature>
<dbReference type="PANTHER" id="PTHR13301">
    <property type="entry name" value="X-BOX TRANSCRIPTION FACTOR-RELATED"/>
    <property type="match status" value="1"/>
</dbReference>
<dbReference type="GO" id="GO:0008270">
    <property type="term" value="F:zinc ion binding"/>
    <property type="evidence" value="ECO:0007669"/>
    <property type="project" value="UniProtKB-KW"/>
</dbReference>
<dbReference type="AlphaFoldDB" id="A0A388LEL0"/>
<keyword evidence="16 21" id="KW-0961">Cell wall biogenesis/degradation</keyword>
<evidence type="ECO:0000256" key="11">
    <source>
        <dbReference type="ARBA" id="ARBA00022833"/>
    </source>
</evidence>
<evidence type="ECO:0000256" key="8">
    <source>
        <dbReference type="ARBA" id="ARBA00022692"/>
    </source>
</evidence>
<evidence type="ECO:0000256" key="21">
    <source>
        <dbReference type="RuleBase" id="RU361116"/>
    </source>
</evidence>
<dbReference type="GO" id="GO:0016760">
    <property type="term" value="F:cellulose synthase (UDP-forming) activity"/>
    <property type="evidence" value="ECO:0007669"/>
    <property type="project" value="UniProtKB-EC"/>
</dbReference>
<evidence type="ECO:0000256" key="5">
    <source>
        <dbReference type="ARBA" id="ARBA00022475"/>
    </source>
</evidence>
<dbReference type="OMA" id="VVHTMPQ"/>
<evidence type="ECO:0000256" key="7">
    <source>
        <dbReference type="ARBA" id="ARBA00022679"/>
    </source>
</evidence>
<comment type="catalytic activity">
    <reaction evidence="17 21">
        <text>[(1-&gt;4)-beta-D-glucosyl](n) + UDP-alpha-D-glucose = [(1-&gt;4)-beta-D-glucosyl](n+1) + UDP + H(+)</text>
        <dbReference type="Rhea" id="RHEA:19929"/>
        <dbReference type="Rhea" id="RHEA-COMP:10033"/>
        <dbReference type="Rhea" id="RHEA-COMP:10034"/>
        <dbReference type="ChEBI" id="CHEBI:15378"/>
        <dbReference type="ChEBI" id="CHEBI:18246"/>
        <dbReference type="ChEBI" id="CHEBI:58223"/>
        <dbReference type="ChEBI" id="CHEBI:58885"/>
        <dbReference type="EC" id="2.4.1.12"/>
    </reaction>
</comment>
<reference evidence="24 25" key="1">
    <citation type="journal article" date="2018" name="Cell">
        <title>The Chara Genome: Secondary Complexity and Implications for Plant Terrestrialization.</title>
        <authorList>
            <person name="Nishiyama T."/>
            <person name="Sakayama H."/>
            <person name="Vries J.D."/>
            <person name="Buschmann H."/>
            <person name="Saint-Marcoux D."/>
            <person name="Ullrich K.K."/>
            <person name="Haas F.B."/>
            <person name="Vanderstraeten L."/>
            <person name="Becker D."/>
            <person name="Lang D."/>
            <person name="Vosolsobe S."/>
            <person name="Rombauts S."/>
            <person name="Wilhelmsson P.K.I."/>
            <person name="Janitza P."/>
            <person name="Kern R."/>
            <person name="Heyl A."/>
            <person name="Rumpler F."/>
            <person name="Villalobos L.I.A.C."/>
            <person name="Clay J.M."/>
            <person name="Skokan R."/>
            <person name="Toyoda A."/>
            <person name="Suzuki Y."/>
            <person name="Kagoshima H."/>
            <person name="Schijlen E."/>
            <person name="Tajeshwar N."/>
            <person name="Catarino B."/>
            <person name="Hetherington A.J."/>
            <person name="Saltykova A."/>
            <person name="Bonnot C."/>
            <person name="Breuninger H."/>
            <person name="Symeonidi A."/>
            <person name="Radhakrishnan G.V."/>
            <person name="Van Nieuwerburgh F."/>
            <person name="Deforce D."/>
            <person name="Chang C."/>
            <person name="Karol K.G."/>
            <person name="Hedrich R."/>
            <person name="Ulvskov P."/>
            <person name="Glockner G."/>
            <person name="Delwiche C.F."/>
            <person name="Petrasek J."/>
            <person name="Van de Peer Y."/>
            <person name="Friml J."/>
            <person name="Beilby M."/>
            <person name="Dolan L."/>
            <person name="Kohara Y."/>
            <person name="Sugano S."/>
            <person name="Fujiyama A."/>
            <person name="Delaux P.-M."/>
            <person name="Quint M."/>
            <person name="TheiBen G."/>
            <person name="Hagemann M."/>
            <person name="Harholt J."/>
            <person name="Dunand C."/>
            <person name="Zachgo S."/>
            <person name="Langdale J."/>
            <person name="Maumus F."/>
            <person name="Straeten D.V.D."/>
            <person name="Gould S.B."/>
            <person name="Rensing S.A."/>
        </authorList>
    </citation>
    <scope>NUCLEOTIDE SEQUENCE [LARGE SCALE GENOMIC DNA]</scope>
    <source>
        <strain evidence="24 25">S276</strain>
    </source>
</reference>
<accession>A0A388LEL0</accession>